<reference evidence="2" key="1">
    <citation type="journal article" date="2022" name="bioRxiv">
        <title>Sequencing and chromosome-scale assembly of the giantPleurodeles waltlgenome.</title>
        <authorList>
            <person name="Brown T."/>
            <person name="Elewa A."/>
            <person name="Iarovenko S."/>
            <person name="Subramanian E."/>
            <person name="Araus A.J."/>
            <person name="Petzold A."/>
            <person name="Susuki M."/>
            <person name="Suzuki K.-i.T."/>
            <person name="Hayashi T."/>
            <person name="Toyoda A."/>
            <person name="Oliveira C."/>
            <person name="Osipova E."/>
            <person name="Leigh N.D."/>
            <person name="Simon A."/>
            <person name="Yun M.H."/>
        </authorList>
    </citation>
    <scope>NUCLEOTIDE SEQUENCE</scope>
    <source>
        <strain evidence="2">20211129_DDA</strain>
        <tissue evidence="2">Liver</tissue>
    </source>
</reference>
<feature type="non-terminal residue" evidence="2">
    <location>
        <position position="61"/>
    </location>
</feature>
<keyword evidence="1" id="KW-0812">Transmembrane</keyword>
<dbReference type="EMBL" id="JANPWB010000001">
    <property type="protein sequence ID" value="KAJ1215247.1"/>
    <property type="molecule type" value="Genomic_DNA"/>
</dbReference>
<evidence type="ECO:0000313" key="2">
    <source>
        <dbReference type="EMBL" id="KAJ1215247.1"/>
    </source>
</evidence>
<feature type="non-terminal residue" evidence="2">
    <location>
        <position position="1"/>
    </location>
</feature>
<keyword evidence="3" id="KW-1185">Reference proteome</keyword>
<keyword evidence="1" id="KW-0472">Membrane</keyword>
<keyword evidence="1" id="KW-1133">Transmembrane helix</keyword>
<sequence length="61" mass="6695">VYKGNHFFFSLRCNTSAVVVTIRLVFAWTPVVLVLSSAFQISRILSSKSLCPPSVSGSSCW</sequence>
<proteinExistence type="predicted"/>
<feature type="transmembrane region" description="Helical" evidence="1">
    <location>
        <begin position="20"/>
        <end position="39"/>
    </location>
</feature>
<gene>
    <name evidence="2" type="ORF">NDU88_002856</name>
</gene>
<comment type="caution">
    <text evidence="2">The sequence shown here is derived from an EMBL/GenBank/DDBJ whole genome shotgun (WGS) entry which is preliminary data.</text>
</comment>
<protein>
    <submittedName>
        <fullName evidence="2">Uncharacterized protein</fullName>
    </submittedName>
</protein>
<dbReference type="AlphaFoldDB" id="A0AAV7WQQ5"/>
<name>A0AAV7WQQ5_PLEWA</name>
<organism evidence="2 3">
    <name type="scientific">Pleurodeles waltl</name>
    <name type="common">Iberian ribbed newt</name>
    <dbReference type="NCBI Taxonomy" id="8319"/>
    <lineage>
        <taxon>Eukaryota</taxon>
        <taxon>Metazoa</taxon>
        <taxon>Chordata</taxon>
        <taxon>Craniata</taxon>
        <taxon>Vertebrata</taxon>
        <taxon>Euteleostomi</taxon>
        <taxon>Amphibia</taxon>
        <taxon>Batrachia</taxon>
        <taxon>Caudata</taxon>
        <taxon>Salamandroidea</taxon>
        <taxon>Salamandridae</taxon>
        <taxon>Pleurodelinae</taxon>
        <taxon>Pleurodeles</taxon>
    </lineage>
</organism>
<accession>A0AAV7WQQ5</accession>
<evidence type="ECO:0000256" key="1">
    <source>
        <dbReference type="SAM" id="Phobius"/>
    </source>
</evidence>
<evidence type="ECO:0000313" key="3">
    <source>
        <dbReference type="Proteomes" id="UP001066276"/>
    </source>
</evidence>
<dbReference type="Proteomes" id="UP001066276">
    <property type="component" value="Chromosome 1_1"/>
</dbReference>